<dbReference type="InterPro" id="IPR011059">
    <property type="entry name" value="Metal-dep_hydrolase_composite"/>
</dbReference>
<dbReference type="Gene3D" id="2.30.40.10">
    <property type="entry name" value="Urease, subunit C, domain 1"/>
    <property type="match status" value="1"/>
</dbReference>
<dbReference type="CDD" id="cd01300">
    <property type="entry name" value="YtcJ_like"/>
    <property type="match status" value="1"/>
</dbReference>
<dbReference type="AlphaFoldDB" id="A0A1I0X1V1"/>
<accession>A0A1I0X1V1</accession>
<evidence type="ECO:0000313" key="2">
    <source>
        <dbReference type="EMBL" id="SFA94358.1"/>
    </source>
</evidence>
<organism evidence="2 3">
    <name type="scientific">Amycolatopsis marina</name>
    <dbReference type="NCBI Taxonomy" id="490629"/>
    <lineage>
        <taxon>Bacteria</taxon>
        <taxon>Bacillati</taxon>
        <taxon>Actinomycetota</taxon>
        <taxon>Actinomycetes</taxon>
        <taxon>Pseudonocardiales</taxon>
        <taxon>Pseudonocardiaceae</taxon>
        <taxon>Amycolatopsis</taxon>
    </lineage>
</organism>
<evidence type="ECO:0000313" key="3">
    <source>
        <dbReference type="Proteomes" id="UP000243799"/>
    </source>
</evidence>
<sequence>MPQAPGGLHRAADLILFGGQVLTLDRVGTRASAIAVREGKVLAAGSDRDMLMLAGVGTQRVDLGGRTAIPGFVETHTHPYFFGLTLDAAIDAGSPPNDSVNDIVERVAEAARSTSSGDWIVGYRYDDTLLRERRHPTRHDLDAVSGDHPVLLVHISGHFVTANSQALRLAGISRTTVDPVGGAIGRDASGDPSGVLAETAAFPVYALLPKRSEREMAEILGLASDAYLAAGVTTVHDTGIGLLNGHDELGAYRSAIDSGRMRPRVRGYLLDQILRQLGSGVPGPRAVDGMNLDPDRFRLDGVKIIADGSIQGMTGCLSEPYTCSPDESGMMLLPPHELAERVAGLHEAGWQVAVHGNGDAAIQAILDAYGALGVAQGDAGRRHRVEHCQTVREDQLERMAAHGVLASFFVKHVYYWGDRHRDRFLGPRRAGRIDPLASARARGVTFGLHADSPVTPVPPLEGIWCAVLRQTRNGDELGPEERVDVETALRAYTSDAAYLGFDEDDSGSLEPGKYADLAILSADPTATPAENLRELTVDATVVAGDVVRVRDGVAWGRGISDERGATSTTGRTAP</sequence>
<proteinExistence type="predicted"/>
<dbReference type="Gene3D" id="3.10.310.70">
    <property type="match status" value="1"/>
</dbReference>
<dbReference type="SUPFAM" id="SSF51556">
    <property type="entry name" value="Metallo-dependent hydrolases"/>
    <property type="match status" value="1"/>
</dbReference>
<feature type="domain" description="Amidohydrolase 3" evidence="1">
    <location>
        <begin position="61"/>
        <end position="547"/>
    </location>
</feature>
<dbReference type="PANTHER" id="PTHR22642">
    <property type="entry name" value="IMIDAZOLONEPROPIONASE"/>
    <property type="match status" value="1"/>
</dbReference>
<dbReference type="RefSeq" id="WP_091670677.1">
    <property type="nucleotide sequence ID" value="NZ_FOKG01000002.1"/>
</dbReference>
<dbReference type="OrthoDB" id="3173428at2"/>
<dbReference type="InterPro" id="IPR013108">
    <property type="entry name" value="Amidohydro_3"/>
</dbReference>
<evidence type="ECO:0000259" key="1">
    <source>
        <dbReference type="Pfam" id="PF07969"/>
    </source>
</evidence>
<protein>
    <recommendedName>
        <fullName evidence="1">Amidohydrolase 3 domain-containing protein</fullName>
    </recommendedName>
</protein>
<name>A0A1I0X1V1_9PSEU</name>
<dbReference type="InterPro" id="IPR032466">
    <property type="entry name" value="Metal_Hydrolase"/>
</dbReference>
<reference evidence="3" key="1">
    <citation type="submission" date="2016-10" db="EMBL/GenBank/DDBJ databases">
        <authorList>
            <person name="Varghese N."/>
            <person name="Submissions S."/>
        </authorList>
    </citation>
    <scope>NUCLEOTIDE SEQUENCE [LARGE SCALE GENOMIC DNA]</scope>
    <source>
        <strain evidence="3">CGMCC 4.3568</strain>
    </source>
</reference>
<dbReference type="InterPro" id="IPR033932">
    <property type="entry name" value="YtcJ-like"/>
</dbReference>
<dbReference type="SUPFAM" id="SSF51338">
    <property type="entry name" value="Composite domain of metallo-dependent hydrolases"/>
    <property type="match status" value="1"/>
</dbReference>
<dbReference type="Proteomes" id="UP000243799">
    <property type="component" value="Unassembled WGS sequence"/>
</dbReference>
<dbReference type="EMBL" id="FOKG01000002">
    <property type="protein sequence ID" value="SFA94358.1"/>
    <property type="molecule type" value="Genomic_DNA"/>
</dbReference>
<dbReference type="GO" id="GO:0016810">
    <property type="term" value="F:hydrolase activity, acting on carbon-nitrogen (but not peptide) bonds"/>
    <property type="evidence" value="ECO:0007669"/>
    <property type="project" value="InterPro"/>
</dbReference>
<dbReference type="Pfam" id="PF07969">
    <property type="entry name" value="Amidohydro_3"/>
    <property type="match status" value="1"/>
</dbReference>
<dbReference type="STRING" id="490629.SAMN05216266_102368"/>
<keyword evidence="3" id="KW-1185">Reference proteome</keyword>
<gene>
    <name evidence="2" type="ORF">SAMN05216266_102368</name>
</gene>
<dbReference type="Gene3D" id="3.20.20.140">
    <property type="entry name" value="Metal-dependent hydrolases"/>
    <property type="match status" value="1"/>
</dbReference>
<dbReference type="PANTHER" id="PTHR22642:SF2">
    <property type="entry name" value="PROTEIN LONG AFTER FAR-RED 3"/>
    <property type="match status" value="1"/>
</dbReference>